<accession>A0A974D4D9</accession>
<sequence>MSALSFLFKLLNLKDVTKTFIVRQILRSYRKAQARRHRRRPISLPLLNKLFDQLIGVCFSEYEENLFKLAFSLAFHGAYRISEFISKDRKGIAGFLFEDIQCSDNHLSIYLRLSKTDVFGKRQDDHFKQDKRKPNLLCELFREFSKNKTKKGFNSFNS</sequence>
<evidence type="ECO:0000313" key="2">
    <source>
        <dbReference type="Proteomes" id="UP000694892"/>
    </source>
</evidence>
<evidence type="ECO:0000313" key="1">
    <source>
        <dbReference type="EMBL" id="OCT85319.1"/>
    </source>
</evidence>
<gene>
    <name evidence="1" type="ORF">XELAEV_18023484mg</name>
</gene>
<reference evidence="2" key="1">
    <citation type="journal article" date="2016" name="Nature">
        <title>Genome evolution in the allotetraploid frog Xenopus laevis.</title>
        <authorList>
            <person name="Session A.M."/>
            <person name="Uno Y."/>
            <person name="Kwon T."/>
            <person name="Chapman J.A."/>
            <person name="Toyoda A."/>
            <person name="Takahashi S."/>
            <person name="Fukui A."/>
            <person name="Hikosaka A."/>
            <person name="Suzuki A."/>
            <person name="Kondo M."/>
            <person name="van Heeringen S.J."/>
            <person name="Quigley I."/>
            <person name="Heinz S."/>
            <person name="Ogino H."/>
            <person name="Ochi H."/>
            <person name="Hellsten U."/>
            <person name="Lyons J.B."/>
            <person name="Simakov O."/>
            <person name="Putnam N."/>
            <person name="Stites J."/>
            <person name="Kuroki Y."/>
            <person name="Tanaka T."/>
            <person name="Michiue T."/>
            <person name="Watanabe M."/>
            <person name="Bogdanovic O."/>
            <person name="Lister R."/>
            <person name="Georgiou G."/>
            <person name="Paranjpe S.S."/>
            <person name="van Kruijsbergen I."/>
            <person name="Shu S."/>
            <person name="Carlson J."/>
            <person name="Kinoshita T."/>
            <person name="Ohta Y."/>
            <person name="Mawaribuchi S."/>
            <person name="Jenkins J."/>
            <person name="Grimwood J."/>
            <person name="Schmutz J."/>
            <person name="Mitros T."/>
            <person name="Mozaffari S.V."/>
            <person name="Suzuki Y."/>
            <person name="Haramoto Y."/>
            <person name="Yamamoto T.S."/>
            <person name="Takagi C."/>
            <person name="Heald R."/>
            <person name="Miller K."/>
            <person name="Haudenschild C."/>
            <person name="Kitzman J."/>
            <person name="Nakayama T."/>
            <person name="Izutsu Y."/>
            <person name="Robert J."/>
            <person name="Fortriede J."/>
            <person name="Burns K."/>
            <person name="Lotay V."/>
            <person name="Karimi K."/>
            <person name="Yasuoka Y."/>
            <person name="Dichmann D.S."/>
            <person name="Flajnik M.F."/>
            <person name="Houston D.W."/>
            <person name="Shendure J."/>
            <person name="DuPasquier L."/>
            <person name="Vize P.D."/>
            <person name="Zorn A.M."/>
            <person name="Ito M."/>
            <person name="Marcotte E.M."/>
            <person name="Wallingford J.B."/>
            <person name="Ito Y."/>
            <person name="Asashima M."/>
            <person name="Ueno N."/>
            <person name="Matsuda Y."/>
            <person name="Veenstra G.J."/>
            <person name="Fujiyama A."/>
            <person name="Harland R.M."/>
            <person name="Taira M."/>
            <person name="Rokhsar D.S."/>
        </authorList>
    </citation>
    <scope>NUCLEOTIDE SEQUENCE [LARGE SCALE GENOMIC DNA]</scope>
    <source>
        <strain evidence="2">J</strain>
    </source>
</reference>
<dbReference type="PANTHER" id="PTHR34605">
    <property type="entry name" value="PHAGE_INTEGRASE DOMAIN-CONTAINING PROTEIN"/>
    <property type="match status" value="1"/>
</dbReference>
<dbReference type="EMBL" id="CM004472">
    <property type="protein sequence ID" value="OCT85319.1"/>
    <property type="molecule type" value="Genomic_DNA"/>
</dbReference>
<dbReference type="InterPro" id="IPR052925">
    <property type="entry name" value="Phage_Integrase-like_Recomb"/>
</dbReference>
<name>A0A974D4D9_XENLA</name>
<protein>
    <submittedName>
        <fullName evidence="1">Uncharacterized protein</fullName>
    </submittedName>
</protein>
<dbReference type="Proteomes" id="UP000694892">
    <property type="component" value="Chromosome 4L"/>
</dbReference>
<proteinExistence type="predicted"/>
<dbReference type="AlphaFoldDB" id="A0A974D4D9"/>
<dbReference type="PANTHER" id="PTHR34605:SF8">
    <property type="entry name" value="FILAGGRIN-2-LIKE ISOFORM X1"/>
    <property type="match status" value="1"/>
</dbReference>
<organism evidence="1 2">
    <name type="scientific">Xenopus laevis</name>
    <name type="common">African clawed frog</name>
    <dbReference type="NCBI Taxonomy" id="8355"/>
    <lineage>
        <taxon>Eukaryota</taxon>
        <taxon>Metazoa</taxon>
        <taxon>Chordata</taxon>
        <taxon>Craniata</taxon>
        <taxon>Vertebrata</taxon>
        <taxon>Euteleostomi</taxon>
        <taxon>Amphibia</taxon>
        <taxon>Batrachia</taxon>
        <taxon>Anura</taxon>
        <taxon>Pipoidea</taxon>
        <taxon>Pipidae</taxon>
        <taxon>Xenopodinae</taxon>
        <taxon>Xenopus</taxon>
        <taxon>Xenopus</taxon>
    </lineage>
</organism>